<gene>
    <name evidence="1" type="ORF">MESS2_1470012</name>
</gene>
<name>M5EZJ5_9HYPH</name>
<dbReference type="EMBL" id="CAUM01000054">
    <property type="protein sequence ID" value="CCV04951.1"/>
    <property type="molecule type" value="Genomic_DNA"/>
</dbReference>
<sequence length="56" mass="6402">MPCFRREPGAALLLIVNKAELNETGLIQLKSMIPEILALVYYTCSRKFDITLLFQD</sequence>
<protein>
    <submittedName>
        <fullName evidence="1">Uncharacterized protein</fullName>
    </submittedName>
</protein>
<evidence type="ECO:0000313" key="1">
    <source>
        <dbReference type="EMBL" id="CCV04951.1"/>
    </source>
</evidence>
<reference evidence="1 2" key="1">
    <citation type="submission" date="2013-02" db="EMBL/GenBank/DDBJ databases">
        <authorList>
            <person name="Genoscope - CEA"/>
        </authorList>
    </citation>
    <scope>NUCLEOTIDE SEQUENCE [LARGE SCALE GENOMIC DNA]</scope>
    <source>
        <strain evidence="1 2">STM 2683</strain>
    </source>
</reference>
<dbReference type="AlphaFoldDB" id="M5EZJ5"/>
<accession>M5EZJ5</accession>
<proteinExistence type="predicted"/>
<evidence type="ECO:0000313" key="2">
    <source>
        <dbReference type="Proteomes" id="UP000012062"/>
    </source>
</evidence>
<keyword evidence="2" id="KW-1185">Reference proteome</keyword>
<organism evidence="1 2">
    <name type="scientific">Mesorhizobium metallidurans STM 2683</name>
    <dbReference type="NCBI Taxonomy" id="1297569"/>
    <lineage>
        <taxon>Bacteria</taxon>
        <taxon>Pseudomonadati</taxon>
        <taxon>Pseudomonadota</taxon>
        <taxon>Alphaproteobacteria</taxon>
        <taxon>Hyphomicrobiales</taxon>
        <taxon>Phyllobacteriaceae</taxon>
        <taxon>Mesorhizobium</taxon>
    </lineage>
</organism>
<dbReference type="Proteomes" id="UP000012062">
    <property type="component" value="Unassembled WGS sequence"/>
</dbReference>
<comment type="caution">
    <text evidence="1">The sequence shown here is derived from an EMBL/GenBank/DDBJ whole genome shotgun (WGS) entry which is preliminary data.</text>
</comment>